<name>A0A0K9NJ83_ZOSMR</name>
<comment type="similarity">
    <text evidence="2 6">Belongs to the drug/metabolite transporter (DMT) superfamily. Plant drug/metabolite exporter (P-DME) (TC 2.A.7.4) family.</text>
</comment>
<comment type="caution">
    <text evidence="8">The sequence shown here is derived from an EMBL/GenBank/DDBJ whole genome shotgun (WGS) entry which is preliminary data.</text>
</comment>
<organism evidence="8 9">
    <name type="scientific">Zostera marina</name>
    <name type="common">Eelgrass</name>
    <dbReference type="NCBI Taxonomy" id="29655"/>
    <lineage>
        <taxon>Eukaryota</taxon>
        <taxon>Viridiplantae</taxon>
        <taxon>Streptophyta</taxon>
        <taxon>Embryophyta</taxon>
        <taxon>Tracheophyta</taxon>
        <taxon>Spermatophyta</taxon>
        <taxon>Magnoliopsida</taxon>
        <taxon>Liliopsida</taxon>
        <taxon>Zosteraceae</taxon>
        <taxon>Zostera</taxon>
    </lineage>
</organism>
<protein>
    <recommendedName>
        <fullName evidence="6">WAT1-related protein</fullName>
    </recommendedName>
</protein>
<evidence type="ECO:0000256" key="6">
    <source>
        <dbReference type="RuleBase" id="RU363077"/>
    </source>
</evidence>
<comment type="subcellular location">
    <subcellularLocation>
        <location evidence="1 6">Membrane</location>
        <topology evidence="1 6">Multi-pass membrane protein</topology>
    </subcellularLocation>
</comment>
<keyword evidence="9" id="KW-1185">Reference proteome</keyword>
<evidence type="ECO:0000256" key="3">
    <source>
        <dbReference type="ARBA" id="ARBA00022692"/>
    </source>
</evidence>
<dbReference type="OMA" id="QHKPEDW"/>
<proteinExistence type="inferred from homology"/>
<feature type="transmembrane region" description="Helical" evidence="6">
    <location>
        <begin position="40"/>
        <end position="61"/>
    </location>
</feature>
<dbReference type="Proteomes" id="UP000036987">
    <property type="component" value="Unassembled WGS sequence"/>
</dbReference>
<feature type="transmembrane region" description="Helical" evidence="6">
    <location>
        <begin position="73"/>
        <end position="95"/>
    </location>
</feature>
<feature type="transmembrane region" description="Helical" evidence="6">
    <location>
        <begin position="12"/>
        <end position="28"/>
    </location>
</feature>
<feature type="transmembrane region" description="Helical" evidence="6">
    <location>
        <begin position="179"/>
        <end position="199"/>
    </location>
</feature>
<feature type="transmembrane region" description="Helical" evidence="6">
    <location>
        <begin position="301"/>
        <end position="321"/>
    </location>
</feature>
<evidence type="ECO:0000256" key="2">
    <source>
        <dbReference type="ARBA" id="ARBA00007635"/>
    </source>
</evidence>
<keyword evidence="5 6" id="KW-0472">Membrane</keyword>
<reference evidence="9" key="1">
    <citation type="journal article" date="2016" name="Nature">
        <title>The genome of the seagrass Zostera marina reveals angiosperm adaptation to the sea.</title>
        <authorList>
            <person name="Olsen J.L."/>
            <person name="Rouze P."/>
            <person name="Verhelst B."/>
            <person name="Lin Y.-C."/>
            <person name="Bayer T."/>
            <person name="Collen J."/>
            <person name="Dattolo E."/>
            <person name="De Paoli E."/>
            <person name="Dittami S."/>
            <person name="Maumus F."/>
            <person name="Michel G."/>
            <person name="Kersting A."/>
            <person name="Lauritano C."/>
            <person name="Lohaus R."/>
            <person name="Toepel M."/>
            <person name="Tonon T."/>
            <person name="Vanneste K."/>
            <person name="Amirebrahimi M."/>
            <person name="Brakel J."/>
            <person name="Bostroem C."/>
            <person name="Chovatia M."/>
            <person name="Grimwood J."/>
            <person name="Jenkins J.W."/>
            <person name="Jueterbock A."/>
            <person name="Mraz A."/>
            <person name="Stam W.T."/>
            <person name="Tice H."/>
            <person name="Bornberg-Bauer E."/>
            <person name="Green P.J."/>
            <person name="Pearson G.A."/>
            <person name="Procaccini G."/>
            <person name="Duarte C.M."/>
            <person name="Schmutz J."/>
            <person name="Reusch T.B.H."/>
            <person name="Van de Peer Y."/>
        </authorList>
    </citation>
    <scope>NUCLEOTIDE SEQUENCE [LARGE SCALE GENOMIC DNA]</scope>
    <source>
        <strain evidence="9">cv. Finnish</strain>
    </source>
</reference>
<evidence type="ECO:0000259" key="7">
    <source>
        <dbReference type="Pfam" id="PF00892"/>
    </source>
</evidence>
<evidence type="ECO:0000256" key="4">
    <source>
        <dbReference type="ARBA" id="ARBA00022989"/>
    </source>
</evidence>
<feature type="transmembrane region" description="Helical" evidence="6">
    <location>
        <begin position="136"/>
        <end position="154"/>
    </location>
</feature>
<dbReference type="AlphaFoldDB" id="A0A0K9NJ83"/>
<dbReference type="EMBL" id="LFYR01002227">
    <property type="protein sequence ID" value="KMZ56122.1"/>
    <property type="molecule type" value="Genomic_DNA"/>
</dbReference>
<evidence type="ECO:0000313" key="9">
    <source>
        <dbReference type="Proteomes" id="UP000036987"/>
    </source>
</evidence>
<dbReference type="InterPro" id="IPR030184">
    <property type="entry name" value="WAT1-related"/>
</dbReference>
<keyword evidence="3 6" id="KW-0812">Transmembrane</keyword>
<dbReference type="InterPro" id="IPR037185">
    <property type="entry name" value="EmrE-like"/>
</dbReference>
<dbReference type="GO" id="GO:0022857">
    <property type="term" value="F:transmembrane transporter activity"/>
    <property type="evidence" value="ECO:0007669"/>
    <property type="project" value="InterPro"/>
</dbReference>
<feature type="transmembrane region" description="Helical" evidence="6">
    <location>
        <begin position="275"/>
        <end position="295"/>
    </location>
</feature>
<dbReference type="InterPro" id="IPR000620">
    <property type="entry name" value="EamA_dom"/>
</dbReference>
<evidence type="ECO:0000313" key="8">
    <source>
        <dbReference type="EMBL" id="KMZ56122.1"/>
    </source>
</evidence>
<feature type="transmembrane region" description="Helical" evidence="6">
    <location>
        <begin position="211"/>
        <end position="230"/>
    </location>
</feature>
<dbReference type="PANTHER" id="PTHR31218">
    <property type="entry name" value="WAT1-RELATED PROTEIN"/>
    <property type="match status" value="1"/>
</dbReference>
<evidence type="ECO:0000256" key="1">
    <source>
        <dbReference type="ARBA" id="ARBA00004141"/>
    </source>
</evidence>
<dbReference type="Pfam" id="PF00892">
    <property type="entry name" value="EamA"/>
    <property type="match status" value="2"/>
</dbReference>
<sequence length="357" mass="40412">MEKMMMSRFKPHILMLLVQTGYTFLYFITEASFHHGLNTYVYITYRHFVATLVFLPFAYFLERKKRPKMTWLLFLEISVLAVLGVSLTLNLYFLSMNYTSPTFLASMVNTIASLTFVISVVLGLEKVDVWSLRGKAKIVGTLVSLGGVMTMTLFKGPKIQNISSALVQIHGNPHIHENWIKGSILTVASCLTLSVWYVMQAYTLRRYPAQLSLLTWMNFLGTLQSAVFAVIMEHKPIMWKIGFDVDFWCIMYSGVVASGLMIFVQMIVTEMKGPVFVTMFNPVTTIMVALLAYFVVGEKLYTGSIIGAVVVIVGLYLLLWGKDKDLEYAFKCHQDSNSVVDGESKNKSVVNDQRQQV</sequence>
<feature type="domain" description="EamA" evidence="7">
    <location>
        <begin position="12"/>
        <end position="150"/>
    </location>
</feature>
<keyword evidence="4 6" id="KW-1133">Transmembrane helix</keyword>
<feature type="transmembrane region" description="Helical" evidence="6">
    <location>
        <begin position="250"/>
        <end position="268"/>
    </location>
</feature>
<dbReference type="OrthoDB" id="1728340at2759"/>
<gene>
    <name evidence="8" type="ORF">ZOSMA_99G00530</name>
</gene>
<evidence type="ECO:0000256" key="5">
    <source>
        <dbReference type="ARBA" id="ARBA00023136"/>
    </source>
</evidence>
<feature type="transmembrane region" description="Helical" evidence="6">
    <location>
        <begin position="101"/>
        <end position="124"/>
    </location>
</feature>
<feature type="domain" description="EamA" evidence="7">
    <location>
        <begin position="181"/>
        <end position="319"/>
    </location>
</feature>
<dbReference type="SUPFAM" id="SSF103481">
    <property type="entry name" value="Multidrug resistance efflux transporter EmrE"/>
    <property type="match status" value="2"/>
</dbReference>
<accession>A0A0K9NJ83</accession>
<dbReference type="GO" id="GO:0005886">
    <property type="term" value="C:plasma membrane"/>
    <property type="evidence" value="ECO:0000318"/>
    <property type="project" value="GO_Central"/>
</dbReference>